<keyword evidence="2" id="KW-1185">Reference proteome</keyword>
<accession>A0ACC0GWN9</accession>
<dbReference type="Proteomes" id="UP001060215">
    <property type="component" value="Chromosome 9"/>
</dbReference>
<evidence type="ECO:0000313" key="2">
    <source>
        <dbReference type="Proteomes" id="UP001060215"/>
    </source>
</evidence>
<reference evidence="1 2" key="1">
    <citation type="journal article" date="2022" name="Plant J.">
        <title>Chromosome-level genome of Camellia lanceoleosa provides a valuable resource for understanding genome evolution and self-incompatibility.</title>
        <authorList>
            <person name="Gong W."/>
            <person name="Xiao S."/>
            <person name="Wang L."/>
            <person name="Liao Z."/>
            <person name="Chang Y."/>
            <person name="Mo W."/>
            <person name="Hu G."/>
            <person name="Li W."/>
            <person name="Zhao G."/>
            <person name="Zhu H."/>
            <person name="Hu X."/>
            <person name="Ji K."/>
            <person name="Xiang X."/>
            <person name="Song Q."/>
            <person name="Yuan D."/>
            <person name="Jin S."/>
            <person name="Zhang L."/>
        </authorList>
    </citation>
    <scope>NUCLEOTIDE SEQUENCE [LARGE SCALE GENOMIC DNA]</scope>
    <source>
        <strain evidence="1">SQ_2022a</strain>
    </source>
</reference>
<gene>
    <name evidence="1" type="ORF">LOK49_LG08G01820</name>
</gene>
<protein>
    <submittedName>
        <fullName evidence="1">Uncharacterized protein</fullName>
    </submittedName>
</protein>
<organism evidence="1 2">
    <name type="scientific">Camellia lanceoleosa</name>
    <dbReference type="NCBI Taxonomy" id="1840588"/>
    <lineage>
        <taxon>Eukaryota</taxon>
        <taxon>Viridiplantae</taxon>
        <taxon>Streptophyta</taxon>
        <taxon>Embryophyta</taxon>
        <taxon>Tracheophyta</taxon>
        <taxon>Spermatophyta</taxon>
        <taxon>Magnoliopsida</taxon>
        <taxon>eudicotyledons</taxon>
        <taxon>Gunneridae</taxon>
        <taxon>Pentapetalae</taxon>
        <taxon>asterids</taxon>
        <taxon>Ericales</taxon>
        <taxon>Theaceae</taxon>
        <taxon>Camellia</taxon>
    </lineage>
</organism>
<name>A0ACC0GWN9_9ERIC</name>
<proteinExistence type="predicted"/>
<evidence type="ECO:0000313" key="1">
    <source>
        <dbReference type="EMBL" id="KAI8005429.1"/>
    </source>
</evidence>
<comment type="caution">
    <text evidence="1">The sequence shown here is derived from an EMBL/GenBank/DDBJ whole genome shotgun (WGS) entry which is preliminary data.</text>
</comment>
<dbReference type="EMBL" id="CM045766">
    <property type="protein sequence ID" value="KAI8005429.1"/>
    <property type="molecule type" value="Genomic_DNA"/>
</dbReference>
<sequence>MGEIVKDVPPNHTPNAPSSDPILRIRDDLSNPKHKKPPDPRIHYGDRRDHTTEGHNTQDGKPPSESIVRSRERSNSPRHYGMVDRTATTQHKAKMDSQSGPSTLSVQMASMRSRDPDHRRIRSILTSLVTDPLPEYPAMDSINMLFWNCRGVGNNAFKRNMRELISIHKPAILILMETKVCYSFMANFFNNLGFIVATIADPTRRARGIWLLCDTTQVNIRASHATNQVI</sequence>